<feature type="domain" description="MmeI-like helicase spacer" evidence="6">
    <location>
        <begin position="198"/>
        <end position="276"/>
    </location>
</feature>
<evidence type="ECO:0000256" key="4">
    <source>
        <dbReference type="ARBA" id="ARBA00047942"/>
    </source>
</evidence>
<evidence type="ECO:0000259" key="8">
    <source>
        <dbReference type="Pfam" id="PF20467"/>
    </source>
</evidence>
<dbReference type="Gene3D" id="3.40.50.150">
    <property type="entry name" value="Vaccinia Virus protein VP39"/>
    <property type="match status" value="1"/>
</dbReference>
<dbReference type="RefSeq" id="WP_118342425.1">
    <property type="nucleotide sequence ID" value="NZ_QSEY01000009.1"/>
</dbReference>
<reference evidence="10 11" key="1">
    <citation type="submission" date="2018-08" db="EMBL/GenBank/DDBJ databases">
        <title>A genome reference for cultivated species of the human gut microbiota.</title>
        <authorList>
            <person name="Zou Y."/>
            <person name="Xue W."/>
            <person name="Luo G."/>
        </authorList>
    </citation>
    <scope>NUCLEOTIDE SEQUENCE [LARGE SCALE GENOMIC DNA]</scope>
    <source>
        <strain evidence="10 11">AM44-1AT</strain>
    </source>
</reference>
<evidence type="ECO:0000313" key="11">
    <source>
        <dbReference type="Proteomes" id="UP000286341"/>
    </source>
</evidence>
<keyword evidence="2 10" id="KW-0489">Methyltransferase</keyword>
<dbReference type="PANTHER" id="PTHR33841:SF1">
    <property type="entry name" value="DNA METHYLTRANSFERASE A"/>
    <property type="match status" value="1"/>
</dbReference>
<evidence type="ECO:0000313" key="10">
    <source>
        <dbReference type="EMBL" id="RHA14852.1"/>
    </source>
</evidence>
<dbReference type="EMBL" id="QSFB01000005">
    <property type="protein sequence ID" value="RHA14852.1"/>
    <property type="molecule type" value="Genomic_DNA"/>
</dbReference>
<evidence type="ECO:0000259" key="9">
    <source>
        <dbReference type="Pfam" id="PF20473"/>
    </source>
</evidence>
<accession>A0A413R0C2</accession>
<dbReference type="Pfam" id="PF20466">
    <property type="entry name" value="MmeI_TRD"/>
    <property type="match status" value="1"/>
</dbReference>
<dbReference type="GO" id="GO:0009007">
    <property type="term" value="F:site-specific DNA-methyltransferase (adenine-specific) activity"/>
    <property type="evidence" value="ECO:0007669"/>
    <property type="project" value="UniProtKB-EC"/>
</dbReference>
<keyword evidence="3 10" id="KW-0808">Transferase</keyword>
<dbReference type="PRINTS" id="PR00507">
    <property type="entry name" value="N12N6MTFRASE"/>
</dbReference>
<sequence length="923" mass="104915">MTDAQQRVAAKKFAEDWKDKGYEKGMSQPFWLSLLRDVYGVEHPEQFISFEEQVHLDHTSFIDGTIPATKVLIEQKGLGKDLRKPIKQSDGSLLTPFQQAKRYVTELPLSQHPRWIVTCNFGEFNIYDMEQPSGEPEIVMLADLGTEYYRLQFLVDTEDDNIKKEMEISLQAGELVGVLYDEILKQYKNPEDEDTLKSLNMLCVRLVFCLYAEDAGIFGGHNMFHNYLKAIADKDMNDVRRGLIDLFKVLDTKPEDRDPYMDDALAAFPYVNGGLFADENIEIPRFNEKIVDVLLNNASADFDWSDISPTIFGAVFESTLNPDTRRAGGMHYTSIQNIHKVIDPLFLDDLKSELNEIKEITVERTRKSKLSAFQDKLAGLKFLDPACGSGNFLTETFISLRRLENETIMAMTGGQMVIGEVLNPVKVSISQFYGIEINDFAVTVGKTALWIAESQMLKETEDIVHMQLEFLPLKTNAFIVEGNALQIDWESVVPKYELNYIMGNPPFVGARLMSQSQKSDMSNIFDKLKGVGNLDYVSAWYKKSADLMNGTAIKTALVSTNSVCQGEPASILWGMLFNQGIHIDFAYRTFIWSSEAKLQAHVHCVIVGFSFTKGNKKSILYYGDRYKLVNNINGFLLDAPNVEIVSRRKPICSVPEMVFGNMANDGGNLSDYSNEQKEKIVATYPEANTLFKRFLGAREFLHNEIRWCLWLKGVNPQLIKKISPVYEAVKSVKEMRESSSREATKKLAETPQLFGEIRQPETDYLIVPRHSSENRRYIPLGYMNKDTICGDANMLIPSASLYIFGVLMSNVHNSWMRAVCGRIKSDYRYSANMVYNNFPWCNPTSEQKVKIEQTAQGILDARALYPDSSLADLYDEVLMPPELRRAHQLNDKAVMQAYGFPIKDFTESDCVAALMKMYQELMQ</sequence>
<comment type="catalytic activity">
    <reaction evidence="4">
        <text>a 2'-deoxyadenosine in DNA + S-adenosyl-L-methionine = an N(6)-methyl-2'-deoxyadenosine in DNA + S-adenosyl-L-homocysteine + H(+)</text>
        <dbReference type="Rhea" id="RHEA:15197"/>
        <dbReference type="Rhea" id="RHEA-COMP:12418"/>
        <dbReference type="Rhea" id="RHEA-COMP:12419"/>
        <dbReference type="ChEBI" id="CHEBI:15378"/>
        <dbReference type="ChEBI" id="CHEBI:57856"/>
        <dbReference type="ChEBI" id="CHEBI:59789"/>
        <dbReference type="ChEBI" id="CHEBI:90615"/>
        <dbReference type="ChEBI" id="CHEBI:90616"/>
        <dbReference type="EC" id="2.1.1.72"/>
    </reaction>
</comment>
<gene>
    <name evidence="10" type="ORF">DW948_05390</name>
</gene>
<dbReference type="InterPro" id="IPR046819">
    <property type="entry name" value="MmeI_hel"/>
</dbReference>
<feature type="domain" description="MmeI-like N-terminal" evidence="5">
    <location>
        <begin position="10"/>
        <end position="186"/>
    </location>
</feature>
<dbReference type="Proteomes" id="UP000286341">
    <property type="component" value="Unassembled WGS sequence"/>
</dbReference>
<feature type="domain" description="MmeI-like DNA-methyltransferase" evidence="9">
    <location>
        <begin position="364"/>
        <end position="621"/>
    </location>
</feature>
<dbReference type="InterPro" id="IPR046818">
    <property type="entry name" value="MmeI_C"/>
</dbReference>
<dbReference type="PANTHER" id="PTHR33841">
    <property type="entry name" value="DNA METHYLTRANSFERASE YEEA-RELATED"/>
    <property type="match status" value="1"/>
</dbReference>
<evidence type="ECO:0000259" key="5">
    <source>
        <dbReference type="Pfam" id="PF20464"/>
    </source>
</evidence>
<evidence type="ECO:0000256" key="3">
    <source>
        <dbReference type="ARBA" id="ARBA00022679"/>
    </source>
</evidence>
<dbReference type="Pfam" id="PF20467">
    <property type="entry name" value="MmeI_C"/>
    <property type="match status" value="1"/>
</dbReference>
<dbReference type="InterPro" id="IPR050953">
    <property type="entry name" value="N4_N6_ade-DNA_methylase"/>
</dbReference>
<dbReference type="GO" id="GO:0032259">
    <property type="term" value="P:methylation"/>
    <property type="evidence" value="ECO:0007669"/>
    <property type="project" value="UniProtKB-KW"/>
</dbReference>
<proteinExistence type="predicted"/>
<comment type="caution">
    <text evidence="10">The sequence shown here is derived from an EMBL/GenBank/DDBJ whole genome shotgun (WGS) entry which is preliminary data.</text>
</comment>
<dbReference type="Pfam" id="PF20464">
    <property type="entry name" value="MmeI_N"/>
    <property type="match status" value="1"/>
</dbReference>
<dbReference type="InterPro" id="IPR046817">
    <property type="entry name" value="MmeI_N"/>
</dbReference>
<feature type="domain" description="MmeI-like target recognition" evidence="7">
    <location>
        <begin position="639"/>
        <end position="841"/>
    </location>
</feature>
<organism evidence="10 11">
    <name type="scientific">Agathobacter rectalis</name>
    <dbReference type="NCBI Taxonomy" id="39491"/>
    <lineage>
        <taxon>Bacteria</taxon>
        <taxon>Bacillati</taxon>
        <taxon>Bacillota</taxon>
        <taxon>Clostridia</taxon>
        <taxon>Lachnospirales</taxon>
        <taxon>Lachnospiraceae</taxon>
        <taxon>Agathobacter</taxon>
    </lineage>
</organism>
<name>A0A413R0C2_9FIRM</name>
<dbReference type="EC" id="2.1.1.72" evidence="1"/>
<dbReference type="InterPro" id="IPR046816">
    <property type="entry name" value="MmeI_Mtase"/>
</dbReference>
<evidence type="ECO:0000256" key="2">
    <source>
        <dbReference type="ARBA" id="ARBA00022603"/>
    </source>
</evidence>
<feature type="domain" description="MmeI-like C-terminal" evidence="8">
    <location>
        <begin position="846"/>
        <end position="922"/>
    </location>
</feature>
<evidence type="ECO:0000259" key="7">
    <source>
        <dbReference type="Pfam" id="PF20466"/>
    </source>
</evidence>
<dbReference type="Pfam" id="PF20473">
    <property type="entry name" value="MmeI_Mtase"/>
    <property type="match status" value="1"/>
</dbReference>
<dbReference type="InterPro" id="IPR046820">
    <property type="entry name" value="MmeI_TRD"/>
</dbReference>
<dbReference type="InterPro" id="IPR029063">
    <property type="entry name" value="SAM-dependent_MTases_sf"/>
</dbReference>
<dbReference type="AlphaFoldDB" id="A0A413R0C2"/>
<evidence type="ECO:0000256" key="1">
    <source>
        <dbReference type="ARBA" id="ARBA00011900"/>
    </source>
</evidence>
<dbReference type="SUPFAM" id="SSF53335">
    <property type="entry name" value="S-adenosyl-L-methionine-dependent methyltransferases"/>
    <property type="match status" value="1"/>
</dbReference>
<evidence type="ECO:0000259" key="6">
    <source>
        <dbReference type="Pfam" id="PF20465"/>
    </source>
</evidence>
<dbReference type="Pfam" id="PF20465">
    <property type="entry name" value="MmeI_hel"/>
    <property type="match status" value="1"/>
</dbReference>
<protein>
    <recommendedName>
        <fullName evidence="1">site-specific DNA-methyltransferase (adenine-specific)</fullName>
        <ecNumber evidence="1">2.1.1.72</ecNumber>
    </recommendedName>
</protein>